<keyword evidence="6" id="KW-1185">Reference proteome</keyword>
<reference evidence="5 6" key="1">
    <citation type="submission" date="2013-12" db="EMBL/GenBank/DDBJ databases">
        <title>Draft genome of the parsitic nematode Ancylostoma duodenale.</title>
        <authorList>
            <person name="Mitreva M."/>
        </authorList>
    </citation>
    <scope>NUCLEOTIDE SEQUENCE [LARGE SCALE GENOMIC DNA]</scope>
    <source>
        <strain evidence="5 6">Zhejiang</strain>
    </source>
</reference>
<proteinExistence type="inferred from homology"/>
<protein>
    <submittedName>
        <fullName evidence="5">Transthyretin-like family protein</fullName>
    </submittedName>
</protein>
<dbReference type="InterPro" id="IPR038479">
    <property type="entry name" value="Transthyretin-like_sf"/>
</dbReference>
<evidence type="ECO:0000256" key="3">
    <source>
        <dbReference type="ARBA" id="ARBA00022525"/>
    </source>
</evidence>
<accession>A0A0C2FCL0</accession>
<dbReference type="GO" id="GO:0005576">
    <property type="term" value="C:extracellular region"/>
    <property type="evidence" value="ECO:0007669"/>
    <property type="project" value="UniProtKB-SubCell"/>
</dbReference>
<evidence type="ECO:0000256" key="2">
    <source>
        <dbReference type="ARBA" id="ARBA00010112"/>
    </source>
</evidence>
<dbReference type="PANTHER" id="PTHR21700">
    <property type="entry name" value="TRANSTHYRETIN-LIKE FAMILY PROTEIN-RELATED"/>
    <property type="match status" value="1"/>
</dbReference>
<dbReference type="Gene3D" id="2.60.40.3330">
    <property type="match status" value="1"/>
</dbReference>
<evidence type="ECO:0000256" key="4">
    <source>
        <dbReference type="ARBA" id="ARBA00022729"/>
    </source>
</evidence>
<dbReference type="Pfam" id="PF01060">
    <property type="entry name" value="TTR-52"/>
    <property type="match status" value="1"/>
</dbReference>
<organism evidence="5 6">
    <name type="scientific">Ancylostoma duodenale</name>
    <dbReference type="NCBI Taxonomy" id="51022"/>
    <lineage>
        <taxon>Eukaryota</taxon>
        <taxon>Metazoa</taxon>
        <taxon>Ecdysozoa</taxon>
        <taxon>Nematoda</taxon>
        <taxon>Chromadorea</taxon>
        <taxon>Rhabditida</taxon>
        <taxon>Rhabditina</taxon>
        <taxon>Rhabditomorpha</taxon>
        <taxon>Strongyloidea</taxon>
        <taxon>Ancylostomatidae</taxon>
        <taxon>Ancylostomatinae</taxon>
        <taxon>Ancylostoma</taxon>
    </lineage>
</organism>
<evidence type="ECO:0000313" key="5">
    <source>
        <dbReference type="EMBL" id="KIH46280.1"/>
    </source>
</evidence>
<comment type="similarity">
    <text evidence="2">Belongs to the nematode transthyretin-like family.</text>
</comment>
<comment type="subcellular location">
    <subcellularLocation>
        <location evidence="1">Secreted</location>
    </subcellularLocation>
</comment>
<sequence length="125" mass="14221">MYSVAAQGKLVCNGIPAKRVRVQLYDTSLVFPDKLMRAGLSNEDGWFRLLGSAKKGLGPIAPELRIIHRCNYTGSCWKSTSIQIPRNHHRSGNPDKLDIKYLYNIGLLDLSKDKFYTKEDCQYKD</sequence>
<keyword evidence="4" id="KW-0732">Signal</keyword>
<dbReference type="GO" id="GO:0009986">
    <property type="term" value="C:cell surface"/>
    <property type="evidence" value="ECO:0007669"/>
    <property type="project" value="InterPro"/>
</dbReference>
<dbReference type="EMBL" id="KN769677">
    <property type="protein sequence ID" value="KIH46280.1"/>
    <property type="molecule type" value="Genomic_DNA"/>
</dbReference>
<dbReference type="AlphaFoldDB" id="A0A0C2FCL0"/>
<dbReference type="InterPro" id="IPR001534">
    <property type="entry name" value="Transthyretin-like"/>
</dbReference>
<gene>
    <name evidence="5" type="ORF">ANCDUO_23669</name>
</gene>
<evidence type="ECO:0000313" key="6">
    <source>
        <dbReference type="Proteomes" id="UP000054047"/>
    </source>
</evidence>
<dbReference type="PANTHER" id="PTHR21700:SF24">
    <property type="entry name" value="TRANSTHYRETIN-LIKE FAMILY PROTEIN"/>
    <property type="match status" value="1"/>
</dbReference>
<dbReference type="OrthoDB" id="5826973at2759"/>
<dbReference type="Proteomes" id="UP000054047">
    <property type="component" value="Unassembled WGS sequence"/>
</dbReference>
<name>A0A0C2FCL0_9BILA</name>
<keyword evidence="3" id="KW-0964">Secreted</keyword>
<evidence type="ECO:0000256" key="1">
    <source>
        <dbReference type="ARBA" id="ARBA00004613"/>
    </source>
</evidence>